<sequence length="392" mass="45293">MNNGYRKILEILEKSSVTIFKEDNQLFKEKAAFTALLLQGLVHSPNKQNFIKIIKNLVSNLLNLQDPIYGFFIEKHSNYSEPSALVSALTGIALIDSMNFVDESTKKKVLSSLNRIKKFLIKQEINKGSYRKSLGFNYSIVNSNASITLFMILYYKITKKEAILTKVNDFINTLRNFTLNDGAITYGIYGQKYFIPSIYYHALTLNHLIRINLLIDSKKLNTYVHIYLKWIKLGYNSKGIKWEKSGFLFSTYLNQAYAFILAIKHIFRLDEKDNLSKIFRKNIFNGCLFRCDTVPGIIKRIKIGIHVGIKSSLSIKFKFINLLLFISYSLSLRFNIRTKPRVYKKNPIFKYFGIHSGVSPPINNRLDYMTTIESFCYLAIAFDLSTENALKL</sequence>
<accession>A0A0F9L8S2</accession>
<organism evidence="1">
    <name type="scientific">marine sediment metagenome</name>
    <dbReference type="NCBI Taxonomy" id="412755"/>
    <lineage>
        <taxon>unclassified sequences</taxon>
        <taxon>metagenomes</taxon>
        <taxon>ecological metagenomes</taxon>
    </lineage>
</organism>
<dbReference type="InterPro" id="IPR008930">
    <property type="entry name" value="Terpenoid_cyclase/PrenylTrfase"/>
</dbReference>
<comment type="caution">
    <text evidence="1">The sequence shown here is derived from an EMBL/GenBank/DDBJ whole genome shotgun (WGS) entry which is preliminary data.</text>
</comment>
<evidence type="ECO:0000313" key="1">
    <source>
        <dbReference type="EMBL" id="KKM91264.1"/>
    </source>
</evidence>
<dbReference type="EMBL" id="LAZR01006559">
    <property type="protein sequence ID" value="KKM91264.1"/>
    <property type="molecule type" value="Genomic_DNA"/>
</dbReference>
<gene>
    <name evidence="1" type="ORF">LCGC14_1230280</name>
</gene>
<name>A0A0F9L8S2_9ZZZZ</name>
<protein>
    <recommendedName>
        <fullName evidence="2">Squalene cyclase C-terminal domain-containing protein</fullName>
    </recommendedName>
</protein>
<dbReference type="AlphaFoldDB" id="A0A0F9L8S2"/>
<dbReference type="SUPFAM" id="SSF48239">
    <property type="entry name" value="Terpenoid cyclases/Protein prenyltransferases"/>
    <property type="match status" value="1"/>
</dbReference>
<reference evidence="1" key="1">
    <citation type="journal article" date="2015" name="Nature">
        <title>Complex archaea that bridge the gap between prokaryotes and eukaryotes.</title>
        <authorList>
            <person name="Spang A."/>
            <person name="Saw J.H."/>
            <person name="Jorgensen S.L."/>
            <person name="Zaremba-Niedzwiedzka K."/>
            <person name="Martijn J."/>
            <person name="Lind A.E."/>
            <person name="van Eijk R."/>
            <person name="Schleper C."/>
            <person name="Guy L."/>
            <person name="Ettema T.J."/>
        </authorList>
    </citation>
    <scope>NUCLEOTIDE SEQUENCE</scope>
</reference>
<evidence type="ECO:0008006" key="2">
    <source>
        <dbReference type="Google" id="ProtNLM"/>
    </source>
</evidence>
<proteinExistence type="predicted"/>